<evidence type="ECO:0000256" key="1">
    <source>
        <dbReference type="SAM" id="MobiDB-lite"/>
    </source>
</evidence>
<dbReference type="WBParaSite" id="NBR_0001902801-mRNA-1">
    <property type="protein sequence ID" value="NBR_0001902801-mRNA-1"/>
    <property type="gene ID" value="NBR_0001902801"/>
</dbReference>
<organism evidence="4">
    <name type="scientific">Nippostrongylus brasiliensis</name>
    <name type="common">Rat hookworm</name>
    <dbReference type="NCBI Taxonomy" id="27835"/>
    <lineage>
        <taxon>Eukaryota</taxon>
        <taxon>Metazoa</taxon>
        <taxon>Ecdysozoa</taxon>
        <taxon>Nematoda</taxon>
        <taxon>Chromadorea</taxon>
        <taxon>Rhabditida</taxon>
        <taxon>Rhabditina</taxon>
        <taxon>Rhabditomorpha</taxon>
        <taxon>Strongyloidea</taxon>
        <taxon>Heligmosomidae</taxon>
        <taxon>Nippostrongylus</taxon>
    </lineage>
</organism>
<feature type="region of interest" description="Disordered" evidence="1">
    <location>
        <begin position="1"/>
        <end position="23"/>
    </location>
</feature>
<name>A0A0N4YP57_NIPBR</name>
<dbReference type="AlphaFoldDB" id="A0A0N4YP57"/>
<dbReference type="Proteomes" id="UP000271162">
    <property type="component" value="Unassembled WGS sequence"/>
</dbReference>
<keyword evidence="3" id="KW-1185">Reference proteome</keyword>
<evidence type="ECO:0000313" key="4">
    <source>
        <dbReference type="WBParaSite" id="NBR_0001902801-mRNA-1"/>
    </source>
</evidence>
<accession>A0A0N4YP57</accession>
<evidence type="ECO:0000313" key="2">
    <source>
        <dbReference type="EMBL" id="VDL82758.1"/>
    </source>
</evidence>
<reference evidence="4" key="1">
    <citation type="submission" date="2017-02" db="UniProtKB">
        <authorList>
            <consortium name="WormBaseParasite"/>
        </authorList>
    </citation>
    <scope>IDENTIFICATION</scope>
</reference>
<evidence type="ECO:0000313" key="3">
    <source>
        <dbReference type="Proteomes" id="UP000271162"/>
    </source>
</evidence>
<sequence length="72" mass="8161">MRGIARNGETGDHEEEEKEEERARGRLVLASSFNDRFWLRLAHVGIDPGIHEVRLPASRWFHTVVTSHGLGA</sequence>
<protein>
    <submittedName>
        <fullName evidence="2 4">Uncharacterized protein</fullName>
    </submittedName>
</protein>
<reference evidence="2 3" key="2">
    <citation type="submission" date="2018-11" db="EMBL/GenBank/DDBJ databases">
        <authorList>
            <consortium name="Pathogen Informatics"/>
        </authorList>
    </citation>
    <scope>NUCLEOTIDE SEQUENCE [LARGE SCALE GENOMIC DNA]</scope>
</reference>
<gene>
    <name evidence="2" type="ORF">NBR_LOCUS19029</name>
</gene>
<dbReference type="EMBL" id="UYSL01023853">
    <property type="protein sequence ID" value="VDL82758.1"/>
    <property type="molecule type" value="Genomic_DNA"/>
</dbReference>
<proteinExistence type="predicted"/>